<reference evidence="5 6" key="1">
    <citation type="submission" date="2024-03" db="EMBL/GenBank/DDBJ databases">
        <title>Human intestinal bacterial collection.</title>
        <authorList>
            <person name="Pauvert C."/>
            <person name="Hitch T.C.A."/>
            <person name="Clavel T."/>
        </authorList>
    </citation>
    <scope>NUCLEOTIDE SEQUENCE [LARGE SCALE GENOMIC DNA]</scope>
    <source>
        <strain evidence="5 6">CLA-JM-H44</strain>
    </source>
</reference>
<sequence>MSRPADFLTNIRRMVKLHECMLKRVCQDYQLTLVEATVISFLFNNPGKDTAADIVELRMLSKGSVSQAVEGLIQKSLLRRRQDMEDRRKIHLSLTPDAAPVTKEVEAIRSQFNQEVFFGLSQEEKDLFDRVNQKMMENTKRALIRRGKV</sequence>
<dbReference type="EMBL" id="JBBMFD010000009">
    <property type="protein sequence ID" value="MEQ2440578.1"/>
    <property type="molecule type" value="Genomic_DNA"/>
</dbReference>
<dbReference type="PANTHER" id="PTHR42756:SF1">
    <property type="entry name" value="TRANSCRIPTIONAL REPRESSOR OF EMRAB OPERON"/>
    <property type="match status" value="1"/>
</dbReference>
<keyword evidence="1" id="KW-0805">Transcription regulation</keyword>
<dbReference type="InterPro" id="IPR036390">
    <property type="entry name" value="WH_DNA-bd_sf"/>
</dbReference>
<evidence type="ECO:0000313" key="6">
    <source>
        <dbReference type="Proteomes" id="UP001489509"/>
    </source>
</evidence>
<name>A0ABV1E3F7_9FIRM</name>
<dbReference type="Pfam" id="PF12802">
    <property type="entry name" value="MarR_2"/>
    <property type="match status" value="1"/>
</dbReference>
<dbReference type="Gene3D" id="1.10.10.10">
    <property type="entry name" value="Winged helix-like DNA-binding domain superfamily/Winged helix DNA-binding domain"/>
    <property type="match status" value="1"/>
</dbReference>
<dbReference type="InterPro" id="IPR023187">
    <property type="entry name" value="Tscrpt_reg_MarR-type_CS"/>
</dbReference>
<evidence type="ECO:0000256" key="2">
    <source>
        <dbReference type="ARBA" id="ARBA00023125"/>
    </source>
</evidence>
<dbReference type="SMART" id="SM00347">
    <property type="entry name" value="HTH_MARR"/>
    <property type="match status" value="1"/>
</dbReference>
<dbReference type="PROSITE" id="PS01117">
    <property type="entry name" value="HTH_MARR_1"/>
    <property type="match status" value="1"/>
</dbReference>
<gene>
    <name evidence="5" type="ORF">WMO26_07045</name>
</gene>
<accession>A0ABV1E3F7</accession>
<dbReference type="PRINTS" id="PR00598">
    <property type="entry name" value="HTHMARR"/>
</dbReference>
<evidence type="ECO:0000256" key="3">
    <source>
        <dbReference type="ARBA" id="ARBA00023163"/>
    </source>
</evidence>
<keyword evidence="2" id="KW-0238">DNA-binding</keyword>
<dbReference type="SUPFAM" id="SSF46785">
    <property type="entry name" value="Winged helix' DNA-binding domain"/>
    <property type="match status" value="1"/>
</dbReference>
<comment type="caution">
    <text evidence="5">The sequence shown here is derived from an EMBL/GenBank/DDBJ whole genome shotgun (WGS) entry which is preliminary data.</text>
</comment>
<protein>
    <submittedName>
        <fullName evidence="5">MarR family transcriptional regulator</fullName>
    </submittedName>
</protein>
<dbReference type="Proteomes" id="UP001489509">
    <property type="component" value="Unassembled WGS sequence"/>
</dbReference>
<proteinExistence type="predicted"/>
<evidence type="ECO:0000313" key="5">
    <source>
        <dbReference type="EMBL" id="MEQ2440578.1"/>
    </source>
</evidence>
<dbReference type="RefSeq" id="WP_349219231.1">
    <property type="nucleotide sequence ID" value="NZ_JBBMFD010000009.1"/>
</dbReference>
<dbReference type="InterPro" id="IPR000835">
    <property type="entry name" value="HTH_MarR-typ"/>
</dbReference>
<dbReference type="InterPro" id="IPR036388">
    <property type="entry name" value="WH-like_DNA-bd_sf"/>
</dbReference>
<evidence type="ECO:0000256" key="1">
    <source>
        <dbReference type="ARBA" id="ARBA00023015"/>
    </source>
</evidence>
<keyword evidence="6" id="KW-1185">Reference proteome</keyword>
<evidence type="ECO:0000259" key="4">
    <source>
        <dbReference type="PROSITE" id="PS50995"/>
    </source>
</evidence>
<organism evidence="5 6">
    <name type="scientific">Solibaculum intestinale</name>
    <dbReference type="NCBI Taxonomy" id="3133165"/>
    <lineage>
        <taxon>Bacteria</taxon>
        <taxon>Bacillati</taxon>
        <taxon>Bacillota</taxon>
        <taxon>Clostridia</taxon>
        <taxon>Eubacteriales</taxon>
        <taxon>Oscillospiraceae</taxon>
        <taxon>Solibaculum</taxon>
    </lineage>
</organism>
<dbReference type="PANTHER" id="PTHR42756">
    <property type="entry name" value="TRANSCRIPTIONAL REGULATOR, MARR"/>
    <property type="match status" value="1"/>
</dbReference>
<dbReference type="PROSITE" id="PS50995">
    <property type="entry name" value="HTH_MARR_2"/>
    <property type="match status" value="1"/>
</dbReference>
<keyword evidence="3" id="KW-0804">Transcription</keyword>
<feature type="domain" description="HTH marR-type" evidence="4">
    <location>
        <begin position="4"/>
        <end position="137"/>
    </location>
</feature>